<dbReference type="Proteomes" id="UP000630887">
    <property type="component" value="Unassembled WGS sequence"/>
</dbReference>
<gene>
    <name evidence="1" type="ORF">Cco03nite_68980</name>
</gene>
<name>A0A8J3L1P9_9ACTN</name>
<protein>
    <submittedName>
        <fullName evidence="1">Uncharacterized protein</fullName>
    </submittedName>
</protein>
<sequence>MPKADQVRSFAHRIIGCDWGQKIWTAADSSLCHERAVQRVALHDNGEKRLVQLCQAHNDVVIRETDPHDEPEGAAL</sequence>
<accession>A0A8J3L1P9</accession>
<evidence type="ECO:0000313" key="1">
    <source>
        <dbReference type="EMBL" id="GIG10198.1"/>
    </source>
</evidence>
<reference evidence="1 2" key="1">
    <citation type="submission" date="2021-01" db="EMBL/GenBank/DDBJ databases">
        <title>Whole genome shotgun sequence of Catellatospora coxensis NBRC 107359.</title>
        <authorList>
            <person name="Komaki H."/>
            <person name="Tamura T."/>
        </authorList>
    </citation>
    <scope>NUCLEOTIDE SEQUENCE [LARGE SCALE GENOMIC DNA]</scope>
    <source>
        <strain evidence="1 2">NBRC 107359</strain>
    </source>
</reference>
<evidence type="ECO:0000313" key="2">
    <source>
        <dbReference type="Proteomes" id="UP000630887"/>
    </source>
</evidence>
<dbReference type="EMBL" id="BONI01000082">
    <property type="protein sequence ID" value="GIG10198.1"/>
    <property type="molecule type" value="Genomic_DNA"/>
</dbReference>
<proteinExistence type="predicted"/>
<keyword evidence="2" id="KW-1185">Reference proteome</keyword>
<comment type="caution">
    <text evidence="1">The sequence shown here is derived from an EMBL/GenBank/DDBJ whole genome shotgun (WGS) entry which is preliminary data.</text>
</comment>
<organism evidence="1 2">
    <name type="scientific">Catellatospora coxensis</name>
    <dbReference type="NCBI Taxonomy" id="310354"/>
    <lineage>
        <taxon>Bacteria</taxon>
        <taxon>Bacillati</taxon>
        <taxon>Actinomycetota</taxon>
        <taxon>Actinomycetes</taxon>
        <taxon>Micromonosporales</taxon>
        <taxon>Micromonosporaceae</taxon>
        <taxon>Catellatospora</taxon>
    </lineage>
</organism>
<dbReference type="AlphaFoldDB" id="A0A8J3L1P9"/>
<dbReference type="RefSeq" id="WP_203698042.1">
    <property type="nucleotide sequence ID" value="NZ_BAAALC010000003.1"/>
</dbReference>